<dbReference type="EMBL" id="OBKZ01000046">
    <property type="protein sequence ID" value="SOB54362.1"/>
    <property type="molecule type" value="Genomic_DNA"/>
</dbReference>
<dbReference type="Proteomes" id="UP000219564">
    <property type="component" value="Unassembled WGS sequence"/>
</dbReference>
<name>A0AAX2HDC5_9PSED</name>
<comment type="caution">
    <text evidence="1">The sequence shown here is derived from an EMBL/GenBank/DDBJ whole genome shotgun (WGS) entry which is preliminary data.</text>
</comment>
<dbReference type="RefSeq" id="WP_097192644.1">
    <property type="nucleotide sequence ID" value="NZ_OBKZ01000046.1"/>
</dbReference>
<proteinExistence type="predicted"/>
<sequence>MSEHYVDELESIIGSEFYEQSGVFEQSIVVPLRFMQYLAGVRISGIPRADRGFLFRRTDIENIRLYVDHARLLPTALESVKRLYPSRAVGLQGLEPEQIVSFHQQVLTHTKAWTHLEHAVKVACDSMNQLAGDIPERFLQLVEDIDGIAGGQSADLQSSGGDLQLVALTDQQRSALEGIRLNRVHEQPDIRGFFNTTIFTQCRVFNNTLVNVLMPKVAALLEAYSHVNSLPVNDSFETDLRAIDDQLNTLVTDYERLIAQTVPGMMPRFSLDASSGVFSRQAGIVRGEIHRRVVERGRLVFAHLPQDSLGTHLYVSQQRFIELRGRFMAAAMMCREMEQAWEPIKWYVLGVNEYLKQVSHLSDLNQLKINLVRLMRTWLRVKSLTEQVYSSFAHTLERDDWTAG</sequence>
<organism evidence="1 2">
    <name type="scientific">Pseudomonas lundensis</name>
    <dbReference type="NCBI Taxonomy" id="86185"/>
    <lineage>
        <taxon>Bacteria</taxon>
        <taxon>Pseudomonadati</taxon>
        <taxon>Pseudomonadota</taxon>
        <taxon>Gammaproteobacteria</taxon>
        <taxon>Pseudomonadales</taxon>
        <taxon>Pseudomonadaceae</taxon>
        <taxon>Pseudomonas</taxon>
    </lineage>
</organism>
<protein>
    <submittedName>
        <fullName evidence="1">Uncharacterized protein</fullName>
    </submittedName>
</protein>
<accession>A0AAX2HDC5</accession>
<gene>
    <name evidence="1" type="ORF">PLUA15_500030</name>
</gene>
<evidence type="ECO:0000313" key="2">
    <source>
        <dbReference type="Proteomes" id="UP000219564"/>
    </source>
</evidence>
<reference evidence="1 2" key="1">
    <citation type="submission" date="2017-08" db="EMBL/GenBank/DDBJ databases">
        <authorList>
            <person name="Chaillou S."/>
        </authorList>
    </citation>
    <scope>NUCLEOTIDE SEQUENCE [LARGE SCALE GENOMIC DNA]</scope>
    <source>
        <strain evidence="1 2">MFPA15A1205</strain>
    </source>
</reference>
<evidence type="ECO:0000313" key="1">
    <source>
        <dbReference type="EMBL" id="SOB54362.1"/>
    </source>
</evidence>
<dbReference type="AlphaFoldDB" id="A0AAX2HDC5"/>